<dbReference type="EMBL" id="QHKS01000007">
    <property type="protein sequence ID" value="RDK02372.1"/>
    <property type="molecule type" value="Genomic_DNA"/>
</dbReference>
<evidence type="ECO:0000313" key="2">
    <source>
        <dbReference type="Proteomes" id="UP000254875"/>
    </source>
</evidence>
<accession>A0A370N9U8</accession>
<protein>
    <submittedName>
        <fullName evidence="1">Uncharacterized protein</fullName>
    </submittedName>
</protein>
<comment type="caution">
    <text evidence="1">The sequence shown here is derived from an EMBL/GenBank/DDBJ whole genome shotgun (WGS) entry which is preliminary data.</text>
</comment>
<reference evidence="2" key="1">
    <citation type="submission" date="2018-05" db="EMBL/GenBank/DDBJ databases">
        <authorList>
            <person name="Feng T."/>
        </authorList>
    </citation>
    <scope>NUCLEOTIDE SEQUENCE [LARGE SCALE GENOMIC DNA]</scope>
    <source>
        <strain evidence="2">S27</strain>
    </source>
</reference>
<gene>
    <name evidence="1" type="ORF">DLM46_12295</name>
</gene>
<sequence>MKRIYGYKGFEVAVELEPVWKTAGGVTLLAPQGFVAVVQIRMAGATHPLVAPIRLSSTTQQPFATQAEALMAGYSAGQRVVDDTLAG</sequence>
<name>A0A370N9U8_9BURK</name>
<dbReference type="RefSeq" id="WP_115101050.1">
    <property type="nucleotide sequence ID" value="NZ_QHKS01000007.1"/>
</dbReference>
<dbReference type="AlphaFoldDB" id="A0A370N9U8"/>
<proteinExistence type="predicted"/>
<dbReference type="OrthoDB" id="9026016at2"/>
<keyword evidence="2" id="KW-1185">Reference proteome</keyword>
<organism evidence="1 2">
    <name type="scientific">Paraburkholderia lacunae</name>
    <dbReference type="NCBI Taxonomy" id="2211104"/>
    <lineage>
        <taxon>Bacteria</taxon>
        <taxon>Pseudomonadati</taxon>
        <taxon>Pseudomonadota</taxon>
        <taxon>Betaproteobacteria</taxon>
        <taxon>Burkholderiales</taxon>
        <taxon>Burkholderiaceae</taxon>
        <taxon>Paraburkholderia</taxon>
    </lineage>
</organism>
<dbReference type="Proteomes" id="UP000254875">
    <property type="component" value="Unassembled WGS sequence"/>
</dbReference>
<evidence type="ECO:0000313" key="1">
    <source>
        <dbReference type="EMBL" id="RDK02372.1"/>
    </source>
</evidence>